<evidence type="ECO:0000313" key="4">
    <source>
        <dbReference type="Proteomes" id="UP000013521"/>
    </source>
</evidence>
<proteinExistence type="predicted"/>
<dbReference type="EMBL" id="KB916926">
    <property type="protein sequence ID" value="EOD42956.1"/>
    <property type="molecule type" value="Genomic_DNA"/>
</dbReference>
<evidence type="ECO:0000256" key="1">
    <source>
        <dbReference type="SAM" id="MobiDB-lite"/>
    </source>
</evidence>
<feature type="compositionally biased region" description="Low complexity" evidence="1">
    <location>
        <begin position="167"/>
        <end position="194"/>
    </location>
</feature>
<sequence length="240" mass="23456">MRFGLATAALLLASAQAAPRPTDSLRSRSAIAERGAALAPRHAPAAGLGLDGSNKSKRWFTLRPRQEGEGEASSEGGEAAGEGEAAEGKASSGACEATASGQASAEGETSASFSFSCPSGGAAAEEGGEAESGESESGESESGESESGESEGGESESGESEGGESEGGSTSEGESTKGESSTEGTTEASEESSSQPQAAGQGDSNLITAASVKPESAAGKSGLFAGWSLLVSITGIYTLL</sequence>
<dbReference type="HOGENOM" id="CLU_1156233_0_0_1"/>
<feature type="chain" id="PRO_5004351018" evidence="2">
    <location>
        <begin position="18"/>
        <end position="240"/>
    </location>
</feature>
<protein>
    <submittedName>
        <fullName evidence="3">Uncharacterized protein</fullName>
    </submittedName>
</protein>
<keyword evidence="2" id="KW-0732">Signal</keyword>
<feature type="compositionally biased region" description="Polar residues" evidence="1">
    <location>
        <begin position="195"/>
        <end position="207"/>
    </location>
</feature>
<organism evidence="3 4">
    <name type="scientific">Botryosphaeria parva (strain UCR-NP2)</name>
    <name type="common">Grapevine canker fungus</name>
    <name type="synonym">Neofusicoccum parvum</name>
    <dbReference type="NCBI Taxonomy" id="1287680"/>
    <lineage>
        <taxon>Eukaryota</taxon>
        <taxon>Fungi</taxon>
        <taxon>Dikarya</taxon>
        <taxon>Ascomycota</taxon>
        <taxon>Pezizomycotina</taxon>
        <taxon>Dothideomycetes</taxon>
        <taxon>Dothideomycetes incertae sedis</taxon>
        <taxon>Botryosphaeriales</taxon>
        <taxon>Botryosphaeriaceae</taxon>
        <taxon>Neofusicoccum</taxon>
    </lineage>
</organism>
<feature type="region of interest" description="Disordered" evidence="1">
    <location>
        <begin position="15"/>
        <end position="207"/>
    </location>
</feature>
<feature type="compositionally biased region" description="Low complexity" evidence="1">
    <location>
        <begin position="88"/>
        <end position="97"/>
    </location>
</feature>
<dbReference type="AlphaFoldDB" id="R1G4D1"/>
<dbReference type="KEGG" id="npa:UCRNP2_10376"/>
<feature type="compositionally biased region" description="Acidic residues" evidence="1">
    <location>
        <begin position="126"/>
        <end position="164"/>
    </location>
</feature>
<evidence type="ECO:0000256" key="2">
    <source>
        <dbReference type="SAM" id="SignalP"/>
    </source>
</evidence>
<dbReference type="Proteomes" id="UP000013521">
    <property type="component" value="Unassembled WGS sequence"/>
</dbReference>
<reference evidence="4" key="1">
    <citation type="journal article" date="2013" name="Genome Announc.">
        <title>Draft genome sequence of Neofusicoccum parvum isolate UCR-NP2, a fungal vascular pathogen associated with grapevine cankers.</title>
        <authorList>
            <person name="Blanco-Ulate B."/>
            <person name="Rolshausen P."/>
            <person name="Cantu D."/>
        </authorList>
    </citation>
    <scope>NUCLEOTIDE SEQUENCE [LARGE SCALE GENOMIC DNA]</scope>
    <source>
        <strain evidence="4">UCR-NP2</strain>
    </source>
</reference>
<feature type="signal peptide" evidence="2">
    <location>
        <begin position="1"/>
        <end position="17"/>
    </location>
</feature>
<dbReference type="OrthoDB" id="10676328at2759"/>
<name>R1G4D1_BOTPV</name>
<accession>R1G4D1</accession>
<feature type="compositionally biased region" description="Polar residues" evidence="1">
    <location>
        <begin position="99"/>
        <end position="117"/>
    </location>
</feature>
<evidence type="ECO:0000313" key="3">
    <source>
        <dbReference type="EMBL" id="EOD42956.1"/>
    </source>
</evidence>
<feature type="compositionally biased region" description="Low complexity" evidence="1">
    <location>
        <begin position="34"/>
        <end position="48"/>
    </location>
</feature>
<gene>
    <name evidence="3" type="ORF">UCRNP2_10376</name>
</gene>